<dbReference type="STRING" id="709015.GCA_000472485_01286"/>
<dbReference type="Gene3D" id="3.20.20.190">
    <property type="entry name" value="Phosphatidylinositol (PI) phosphodiesterase"/>
    <property type="match status" value="1"/>
</dbReference>
<dbReference type="PANTHER" id="PTHR46211">
    <property type="entry name" value="GLYCEROPHOSPHORYL DIESTER PHOSPHODIESTERASE"/>
    <property type="match status" value="1"/>
</dbReference>
<feature type="chain" id="PRO_5010998652" evidence="1">
    <location>
        <begin position="20"/>
        <end position="305"/>
    </location>
</feature>
<dbReference type="InterPro" id="IPR017946">
    <property type="entry name" value="PLC-like_Pdiesterase_TIM-brl"/>
</dbReference>
<gene>
    <name evidence="3" type="ORF">CA264_06415</name>
</gene>
<organism evidence="3 4">
    <name type="scientific">Pontibacter actiniarum</name>
    <dbReference type="NCBI Taxonomy" id="323450"/>
    <lineage>
        <taxon>Bacteria</taxon>
        <taxon>Pseudomonadati</taxon>
        <taxon>Bacteroidota</taxon>
        <taxon>Cytophagia</taxon>
        <taxon>Cytophagales</taxon>
        <taxon>Hymenobacteraceae</taxon>
        <taxon>Pontibacter</taxon>
    </lineage>
</organism>
<dbReference type="InterPro" id="IPR030395">
    <property type="entry name" value="GP_PDE_dom"/>
</dbReference>
<proteinExistence type="predicted"/>
<name>A0A1X9YQF8_9BACT</name>
<evidence type="ECO:0000313" key="3">
    <source>
        <dbReference type="EMBL" id="ARS35105.1"/>
    </source>
</evidence>
<dbReference type="PROSITE" id="PS51257">
    <property type="entry name" value="PROKAR_LIPOPROTEIN"/>
    <property type="match status" value="1"/>
</dbReference>
<evidence type="ECO:0000259" key="2">
    <source>
        <dbReference type="PROSITE" id="PS51704"/>
    </source>
</evidence>
<feature type="signal peptide" evidence="1">
    <location>
        <begin position="1"/>
        <end position="19"/>
    </location>
</feature>
<accession>A0A1X9YQF8</accession>
<dbReference type="EMBL" id="CP021235">
    <property type="protein sequence ID" value="ARS35105.1"/>
    <property type="molecule type" value="Genomic_DNA"/>
</dbReference>
<dbReference type="PROSITE" id="PS51704">
    <property type="entry name" value="GP_PDE"/>
    <property type="match status" value="1"/>
</dbReference>
<dbReference type="GO" id="GO:0008081">
    <property type="term" value="F:phosphoric diester hydrolase activity"/>
    <property type="evidence" value="ECO:0007669"/>
    <property type="project" value="InterPro"/>
</dbReference>
<dbReference type="GO" id="GO:0006629">
    <property type="term" value="P:lipid metabolic process"/>
    <property type="evidence" value="ECO:0007669"/>
    <property type="project" value="InterPro"/>
</dbReference>
<protein>
    <submittedName>
        <fullName evidence="3">Glycerophosphodiester phosphodiesterase</fullName>
    </submittedName>
</protein>
<dbReference type="KEGG" id="pact:CA264_06415"/>
<keyword evidence="4" id="KW-1185">Reference proteome</keyword>
<dbReference type="Proteomes" id="UP000266292">
    <property type="component" value="Chromosome"/>
</dbReference>
<dbReference type="Pfam" id="PF03009">
    <property type="entry name" value="GDPD"/>
    <property type="match status" value="1"/>
</dbReference>
<dbReference type="PANTHER" id="PTHR46211:SF14">
    <property type="entry name" value="GLYCEROPHOSPHODIESTER PHOSPHODIESTERASE"/>
    <property type="match status" value="1"/>
</dbReference>
<dbReference type="CDD" id="cd08567">
    <property type="entry name" value="GDPD_SpGDE_like"/>
    <property type="match status" value="1"/>
</dbReference>
<dbReference type="SUPFAM" id="SSF51695">
    <property type="entry name" value="PLC-like phosphodiesterases"/>
    <property type="match status" value="1"/>
</dbReference>
<dbReference type="AlphaFoldDB" id="A0A1X9YQF8"/>
<feature type="domain" description="GP-PDE" evidence="2">
    <location>
        <begin position="37"/>
        <end position="305"/>
    </location>
</feature>
<keyword evidence="1" id="KW-0732">Signal</keyword>
<reference evidence="4" key="1">
    <citation type="submission" date="2017-05" db="EMBL/GenBank/DDBJ databases">
        <authorList>
            <person name="Ray J."/>
            <person name="Price M."/>
            <person name="Deutschbauer A."/>
        </authorList>
    </citation>
    <scope>NUCLEOTIDE SEQUENCE [LARGE SCALE GENOMIC DNA]</scope>
    <source>
        <strain evidence="4">DSM 19842</strain>
    </source>
</reference>
<sequence>MRCKLFISMAALLVTAACTSEKMEQASPVASASFPAFDLEGHRGARGLLPENTLPAMEKALALGVTTLEMDVHVSRDGEVLLSHDPYFNPAHELLPAGAEIPVHEADKHILYQMPYSEIRKFDVGSKRYSRFPEQTLVKAYKPLLSEVADTVQAYREKHGLPPVFYNIETKSSPAGDGKYHPAPEEFVDRLMAVIDKKGIRPYVIIQSFDPRTLQVVHRKYPDVMTALLVENMDGLEKNLERLGFTPTVYSPYYQLITPALVEATHRRSMKLIPWTVNDLEQMKQLKQMGVDGLISDYPNLYNQL</sequence>
<evidence type="ECO:0000256" key="1">
    <source>
        <dbReference type="SAM" id="SignalP"/>
    </source>
</evidence>
<evidence type="ECO:0000313" key="4">
    <source>
        <dbReference type="Proteomes" id="UP000266292"/>
    </source>
</evidence>